<geneLocation type="chloroplast" evidence="11"/>
<dbReference type="Gene3D" id="1.10.274.100">
    <property type="entry name" value="RNA polymerase Rpb1, domain 3"/>
    <property type="match status" value="1"/>
</dbReference>
<reference evidence="11" key="1">
    <citation type="submission" date="2015-11" db="EMBL/GenBank/DDBJ databases">
        <title>Complete mitochondrial and plastid genomes of the freshwater brown alga Pleurocladia lacustris A. Braun and its phylogenetic placement in the Phaeophyceae.</title>
        <authorList>
            <person name="Wang X."/>
            <person name="Wehr J.D."/>
            <person name="Karol K.G."/>
        </authorList>
    </citation>
    <scope>NUCLEOTIDE SEQUENCE</scope>
    <source>
        <strain evidence="11">Sa2</strain>
        <strain evidence="12">SAG 25.93</strain>
    </source>
</reference>
<dbReference type="Gene3D" id="1.10.132.30">
    <property type="match status" value="1"/>
</dbReference>
<dbReference type="AlphaFoldDB" id="A0A1I9LV94"/>
<evidence type="ECO:0000256" key="4">
    <source>
        <dbReference type="ARBA" id="ARBA00022695"/>
    </source>
</evidence>
<evidence type="ECO:0000313" key="11">
    <source>
        <dbReference type="EMBL" id="ANS57514.1"/>
    </source>
</evidence>
<proteinExistence type="predicted"/>
<evidence type="ECO:0000313" key="12">
    <source>
        <dbReference type="EMBL" id="ANS57658.1"/>
    </source>
</evidence>
<dbReference type="Pfam" id="PF04983">
    <property type="entry name" value="RNA_pol_Rpb1_3"/>
    <property type="match status" value="1"/>
</dbReference>
<dbReference type="EMBL" id="KU164871">
    <property type="protein sequence ID" value="ANS57514.1"/>
    <property type="molecule type" value="Genomic_DNA"/>
</dbReference>
<dbReference type="GeneID" id="30512182"/>
<feature type="domain" description="RNA polymerase Rpb1" evidence="9">
    <location>
        <begin position="171"/>
        <end position="550"/>
    </location>
</feature>
<evidence type="ECO:0000256" key="6">
    <source>
        <dbReference type="ARBA" id="ARBA00022833"/>
    </source>
</evidence>
<keyword evidence="7" id="KW-0804">Transcription</keyword>
<keyword evidence="5" id="KW-0479">Metal-binding</keyword>
<dbReference type="InterPro" id="IPR012756">
    <property type="entry name" value="DNA-dir_RpoC2_beta_pp"/>
</dbReference>
<keyword evidence="11" id="KW-0150">Chloroplast</keyword>
<dbReference type="PANTHER" id="PTHR19376">
    <property type="entry name" value="DNA-DIRECTED RNA POLYMERASE"/>
    <property type="match status" value="1"/>
</dbReference>
<evidence type="ECO:0000259" key="9">
    <source>
        <dbReference type="Pfam" id="PF04998"/>
    </source>
</evidence>
<evidence type="ECO:0000256" key="3">
    <source>
        <dbReference type="ARBA" id="ARBA00022679"/>
    </source>
</evidence>
<keyword evidence="4" id="KW-0548">Nucleotidyltransferase</keyword>
<evidence type="ECO:0000259" key="10">
    <source>
        <dbReference type="Pfam" id="PF05000"/>
    </source>
</evidence>
<evidence type="ECO:0000259" key="8">
    <source>
        <dbReference type="Pfam" id="PF04983"/>
    </source>
</evidence>
<dbReference type="CDD" id="cd02655">
    <property type="entry name" value="RNAP_beta'_C"/>
    <property type="match status" value="1"/>
</dbReference>
<evidence type="ECO:0000256" key="1">
    <source>
        <dbReference type="ARBA" id="ARBA00012418"/>
    </source>
</evidence>
<dbReference type="InterPro" id="IPR007081">
    <property type="entry name" value="RNA_pol_Rpb1_5"/>
</dbReference>
<dbReference type="GO" id="GO:0000428">
    <property type="term" value="C:DNA-directed RNA polymerase complex"/>
    <property type="evidence" value="ECO:0007669"/>
    <property type="project" value="UniProtKB-KW"/>
</dbReference>
<dbReference type="NCBIfam" id="TIGR02388">
    <property type="entry name" value="rpoC2_cyan"/>
    <property type="match status" value="1"/>
</dbReference>
<dbReference type="InterPro" id="IPR007083">
    <property type="entry name" value="RNA_pol_Rpb1_4"/>
</dbReference>
<keyword evidence="2 11" id="KW-0240">DNA-directed RNA polymerase</keyword>
<dbReference type="PANTHER" id="PTHR19376:SF68">
    <property type="entry name" value="DNA-DIRECTED RNA POLYMERASE SUBUNIT BETA"/>
    <property type="match status" value="1"/>
</dbReference>
<dbReference type="Pfam" id="PF04998">
    <property type="entry name" value="RNA_pol_Rpb1_5"/>
    <property type="match status" value="1"/>
</dbReference>
<dbReference type="SUPFAM" id="SSF64484">
    <property type="entry name" value="beta and beta-prime subunits of DNA dependent RNA-polymerase"/>
    <property type="match status" value="1"/>
</dbReference>
<name>A0A1I9LV94_9PHAE</name>
<dbReference type="Gene3D" id="1.10.1790.20">
    <property type="match status" value="1"/>
</dbReference>
<dbReference type="EMBL" id="KU164872">
    <property type="protein sequence ID" value="ANS57658.1"/>
    <property type="molecule type" value="Genomic_DNA"/>
</dbReference>
<accession>A0A1I9LV94</accession>
<evidence type="ECO:0000256" key="5">
    <source>
        <dbReference type="ARBA" id="ARBA00022723"/>
    </source>
</evidence>
<protein>
    <recommendedName>
        <fullName evidence="1">DNA-directed RNA polymerase</fullName>
        <ecNumber evidence="1">2.7.7.6</ecNumber>
    </recommendedName>
</protein>
<evidence type="ECO:0000256" key="2">
    <source>
        <dbReference type="ARBA" id="ARBA00022478"/>
    </source>
</evidence>
<dbReference type="GO" id="GO:0003677">
    <property type="term" value="F:DNA binding"/>
    <property type="evidence" value="ECO:0007669"/>
    <property type="project" value="InterPro"/>
</dbReference>
<keyword evidence="3" id="KW-0808">Transferase</keyword>
<feature type="domain" description="RNA polymerase Rpb1" evidence="8">
    <location>
        <begin position="7"/>
        <end position="61"/>
    </location>
</feature>
<feature type="domain" description="RNA polymerase Rpb1" evidence="10">
    <location>
        <begin position="90"/>
        <end position="162"/>
    </location>
</feature>
<dbReference type="InterPro" id="IPR007066">
    <property type="entry name" value="RNA_pol_Rpb1_3"/>
</dbReference>
<dbReference type="InterPro" id="IPR038120">
    <property type="entry name" value="Rpb1_funnel_sf"/>
</dbReference>
<keyword evidence="6" id="KW-0862">Zinc</keyword>
<dbReference type="Gene3D" id="2.40.50.100">
    <property type="match status" value="1"/>
</dbReference>
<evidence type="ECO:0000256" key="7">
    <source>
        <dbReference type="ARBA" id="ARBA00023163"/>
    </source>
</evidence>
<dbReference type="InterPro" id="IPR042102">
    <property type="entry name" value="RNA_pol_Rpb1_3_sf"/>
</dbReference>
<organism evidence="11">
    <name type="scientific">Pleurocladia lacustris</name>
    <dbReference type="NCBI Taxonomy" id="246121"/>
    <lineage>
        <taxon>Eukaryota</taxon>
        <taxon>Sar</taxon>
        <taxon>Stramenopiles</taxon>
        <taxon>Ochrophyta</taxon>
        <taxon>PX clade</taxon>
        <taxon>Phaeophyceae</taxon>
        <taxon>Ectocarpales</taxon>
        <taxon>Chordariaceae</taxon>
        <taxon>Pleurocladia</taxon>
    </lineage>
</organism>
<dbReference type="RefSeq" id="YP_009327000.1">
    <property type="nucleotide sequence ID" value="NC_032045.1"/>
</dbReference>
<dbReference type="EC" id="2.7.7.6" evidence="1"/>
<dbReference type="Pfam" id="PF05000">
    <property type="entry name" value="RNA_pol_Rpb1_4"/>
    <property type="match status" value="1"/>
</dbReference>
<dbReference type="Gene3D" id="1.10.150.390">
    <property type="match status" value="1"/>
</dbReference>
<dbReference type="GO" id="GO:0003899">
    <property type="term" value="F:DNA-directed RNA polymerase activity"/>
    <property type="evidence" value="ECO:0007669"/>
    <property type="project" value="UniProtKB-EC"/>
</dbReference>
<keyword evidence="11" id="KW-0934">Plastid</keyword>
<dbReference type="GO" id="GO:0006351">
    <property type="term" value="P:DNA-templated transcription"/>
    <property type="evidence" value="ECO:0007669"/>
    <property type="project" value="InterPro"/>
</dbReference>
<dbReference type="GO" id="GO:0046872">
    <property type="term" value="F:metal ion binding"/>
    <property type="evidence" value="ECO:0007669"/>
    <property type="project" value="UniProtKB-KW"/>
</dbReference>
<sequence length="1280" mass="146514">MVKRSNIFSNNTINKKELKKIIEWAFTNYGQRKAAYFVDQLKEIGFEYATKSGISISIEDLKVPPVKIELMKRASSDAILTEAQAKNGEITEVERFQRLIYIWNSTSEELKERLIEFFKKTDPLNSVYIMAFSGARGNISQVRQLVGMRGLMCDPSGRIIDKAIAANFREGLSITDYIISSYGARKGLVDTAIKTADSGYLTRRLVEVAQSIIISELDCRTQRGVFLQEGIDDEDEKGFLSLTELLKGRVLASSIFEPGTKKIIAFRNQQITSSLVEMLIKFKIYKILVRSPLTCECRRAVCQHCYGWNLALGNLVELGETVGLIAAQSIGEPGTQLTMRTFHTGGVFTGELIRQARITFCGYLDFMSEVKLRPYRTQYGEDALLAENKSWIGIITYGNNILRLSIAEDTIIFSENHQYVSNNQVLLEAAPKRREMTLGEKEIKYVNAIHSGKIFLEKNGSPQDYNKQNIVKFRKRSKRNYSFWVLSGNVLSIGFETVIRARILEKIYKEQSIAQSKIVTTIGGFIKFFKTKSTQEILGLKIQNYIDGKSIFKIFIESTHIEVSNCKIYLSHIHQIILKPQIINKQLFSFGYLCNNNYKTKTGGSFYISNLYKPRPLVNKLNNKLKSGSTIFYLPEATIQTDSKEKEFKFKNGGYVKKYEEIFPDCFVSIDGFINFEVEEPTKYITIKPGQKYILDKEFIFYKDLNEQIYYPGEFILDEFEVYVLSYLELEHNHNNGETYLYVRPITRYEFTNEYPFQFLNSNSFAPLNLIVEDFKVKIISGQKIKIDKPIQFIDSRLILDCFIDLDDTELVFEVKKPNKKNSPGYIRFIYSQIFLFDNVMPKGINKTDLEFNILVEENQFTDPYTIIGTFDTLSPSNNIISSIKKKCNRIRSELLVTTTSNYREIFLDSFNNNYEEHKFFKTNKLCDNDLLIYEDGLVKEVQGNKIVLHLGQSYFFSTGALIRKIPGDYIRQQETLGQLIFERLITGDIVQGLPKINNILEARKPKIESLISTRPGFISSIQYTTNFIIISTKPSIKNDYYKANRSQRLLVRKSESISVGQPLTQGSLNPHTLLHVYFRYFCSLGVLSSYEAAYISLKKLQGLLLRSVQAIYVSQGVMISGKHVELIIREMTYKVYVEYPGNTNFLPGDIIDLDQAQYINLCIKKNNQLVFRPILLGITKSSLKTDSFLAAASFQETTRVLTGAAIQGKTDWLRGLKENAITGRLIPAGTGFYINKDATSNKVLLPQKGLKEEDNVTLKSALKLKESKLKKLIRFKYNK</sequence>
<dbReference type="InterPro" id="IPR045867">
    <property type="entry name" value="DNA-dir_RpoC_beta_prime"/>
</dbReference>